<organism evidence="2 3">
    <name type="scientific">Nematocida ausubeli (strain ATCC PRA-371 / ERTm2)</name>
    <name type="common">Nematode killer fungus</name>
    <dbReference type="NCBI Taxonomy" id="1913371"/>
    <lineage>
        <taxon>Eukaryota</taxon>
        <taxon>Fungi</taxon>
        <taxon>Fungi incertae sedis</taxon>
        <taxon>Microsporidia</taxon>
        <taxon>Nematocida</taxon>
    </lineage>
</organism>
<protein>
    <submittedName>
        <fullName evidence="2">Uncharacterized protein</fullName>
    </submittedName>
</protein>
<dbReference type="RefSeq" id="XP_052905178.1">
    <property type="nucleotide sequence ID" value="XM_053048418.1"/>
</dbReference>
<sequence>MTAPDKKKKTITLEYAVFFKKHDIQRKKPMVYLMLWILAFHKVFTQFEIEEITRMHKIRFINGESSDIINPAGPLNLMRGYIYNRNGYMYSKRLFSPEIDIDYKLYSYIPTCVEEIKHKFDRSVHMDAAYSHAPTYMHLLFPEDYIDPVDVESTYMKDYHNIFIKLFYQYDVHVIAKTLKGDSFYRFLNCSEVKPHASYILAAMVLLSEGFDVPLELHRNEQTSEVDLILWYADGKNLCFSISITNYIRKVEKETNDNILVCVPEEVISFFIKYKNFYSEKNPSYYREPKTLYEFECGHFMSSKQFMIQMYLFEIMNSIKEAAEFITAVHSILRDHANLYMHKRIHKEAMESTIKMYCRCFLPDNKYNLSKVYDYARILCDVRRIKELHNRTPFHVLDNSTFIYNKNIIKREDYSKKKGKNIPLALKTEYLLLSMFKCMMYSISQKSYDTSHIPNAPSALLDFFTKYRSVREFTSEAMMDDWGKVILKTKNPCVKYTKNEKDISGGIINLLYAISALGGRLEEDVYRIMAVEIALYKKEVPIDHILAELAILMKKIISSLSSNDYVDVLFCSVTKGIRENSKEEIDLFGNISISYSNTKLIYSTMFLGVGPAHTSFRIEKSYSIKAQDDIAQVFQDSKKFLKEHNNFIDHLVGHYIRTTLDNFVVDRSEKTKSLIMRAVKRADKEEFNNINALLLVLTPNLLRENLSRLMACIVSYTYRCEMTSDHPVIRFISNIIGYMYFEPAIVHRRIFPSISYAGQSSLYNKISLPSIFWVQIRQSALLLESRAEVILLSETPEEIVQGINSYIEERKGSVISGASLLLHSKYCKRFIQAIFKDNNTVHAQSIIQTLHKYDDLHGHMLGNILYSVWAHYIKQDKKYSDALKNEIKSQMVDYIPCDILKHLSIFDTISSTPDKVSDMQILVNQSNLQ</sequence>
<proteinExistence type="predicted"/>
<evidence type="ECO:0000256" key="1">
    <source>
        <dbReference type="SAM" id="Phobius"/>
    </source>
</evidence>
<keyword evidence="3" id="KW-1185">Reference proteome</keyword>
<dbReference type="EMBL" id="AKIJ01000002">
    <property type="protein sequence ID" value="KFG26623.1"/>
    <property type="molecule type" value="Genomic_DNA"/>
</dbReference>
<keyword evidence="1" id="KW-0812">Transmembrane</keyword>
<name>A0A086J3A5_NEMA1</name>
<keyword evidence="1" id="KW-0472">Membrane</keyword>
<feature type="transmembrane region" description="Helical" evidence="1">
    <location>
        <begin position="30"/>
        <end position="47"/>
    </location>
</feature>
<dbReference type="AlphaFoldDB" id="A0A086J3A5"/>
<reference evidence="2 3" key="1">
    <citation type="journal article" date="2014" name="Genome Announc.">
        <title>Genome Sequence of the Microsporidian Species Nematocida sp1 Strain ERTm6 (ATCC PRA-372).</title>
        <authorList>
            <person name="Bakowski M.A."/>
            <person name="Priest M."/>
            <person name="Young S."/>
            <person name="Cuomo C.A."/>
            <person name="Troemel E.R."/>
        </authorList>
    </citation>
    <scope>NUCLEOTIDE SEQUENCE [LARGE SCALE GENOMIC DNA]</scope>
    <source>
        <strain evidence="2 3">ERTm6</strain>
    </source>
</reference>
<gene>
    <name evidence="2" type="ORF">NESG_00774</name>
</gene>
<accession>A0A086J3A5</accession>
<dbReference type="GeneID" id="77675747"/>
<evidence type="ECO:0000313" key="3">
    <source>
        <dbReference type="Proteomes" id="UP000054524"/>
    </source>
</evidence>
<dbReference type="HOGENOM" id="CLU_009683_3_0_1"/>
<evidence type="ECO:0000313" key="2">
    <source>
        <dbReference type="EMBL" id="KFG26623.1"/>
    </source>
</evidence>
<dbReference type="Proteomes" id="UP000054524">
    <property type="component" value="Unassembled WGS sequence"/>
</dbReference>
<comment type="caution">
    <text evidence="2">The sequence shown here is derived from an EMBL/GenBank/DDBJ whole genome shotgun (WGS) entry which is preliminary data.</text>
</comment>
<keyword evidence="1" id="KW-1133">Transmembrane helix</keyword>